<dbReference type="AlphaFoldDB" id="J9GJ15"/>
<dbReference type="EMBL" id="AMCI01000943">
    <property type="protein sequence ID" value="EJX07199.1"/>
    <property type="molecule type" value="Genomic_DNA"/>
</dbReference>
<protein>
    <submittedName>
        <fullName evidence="1">Uncharacterized protein</fullName>
    </submittedName>
</protein>
<proteinExistence type="predicted"/>
<name>J9GJ15_9ZZZZ</name>
<gene>
    <name evidence="1" type="ORF">EVA_04692</name>
</gene>
<sequence length="40" mass="4696">MKKEPLKKMAAKLDYFVQRMDNLCRLPETAYQPEDIADPP</sequence>
<comment type="caution">
    <text evidence="1">The sequence shown here is derived from an EMBL/GenBank/DDBJ whole genome shotgun (WGS) entry which is preliminary data.</text>
</comment>
<accession>J9GJ15</accession>
<evidence type="ECO:0000313" key="1">
    <source>
        <dbReference type="EMBL" id="EJX07199.1"/>
    </source>
</evidence>
<organism evidence="1">
    <name type="scientific">gut metagenome</name>
    <dbReference type="NCBI Taxonomy" id="749906"/>
    <lineage>
        <taxon>unclassified sequences</taxon>
        <taxon>metagenomes</taxon>
        <taxon>organismal metagenomes</taxon>
    </lineage>
</organism>
<reference evidence="1" key="1">
    <citation type="journal article" date="2012" name="PLoS ONE">
        <title>Gene sets for utilization of primary and secondary nutrition supplies in the distal gut of endangered iberian lynx.</title>
        <authorList>
            <person name="Alcaide M."/>
            <person name="Messina E."/>
            <person name="Richter M."/>
            <person name="Bargiela R."/>
            <person name="Peplies J."/>
            <person name="Huws S.A."/>
            <person name="Newbold C.J."/>
            <person name="Golyshin P.N."/>
            <person name="Simon M.A."/>
            <person name="Lopez G."/>
            <person name="Yakimov M.M."/>
            <person name="Ferrer M."/>
        </authorList>
    </citation>
    <scope>NUCLEOTIDE SEQUENCE</scope>
</reference>